<dbReference type="AlphaFoldDB" id="A0A165EQA5"/>
<dbReference type="RefSeq" id="XP_040765281.1">
    <property type="nucleotide sequence ID" value="XM_040908734.1"/>
</dbReference>
<name>A0A165EQA5_9APHY</name>
<feature type="region of interest" description="Disordered" evidence="1">
    <location>
        <begin position="1"/>
        <end position="24"/>
    </location>
</feature>
<gene>
    <name evidence="2" type="ORF">LAESUDRAFT_725001</name>
</gene>
<sequence>MSESSQRYAKAQYRGTNGFQDPARRRVQGQVQVPELHKKPQDEDEAAVYTYERELYDAVERRRLAEAVLEIKGSYFPDLEVLEEMNERPETAAGVTERIEELQKRHEEDMQTLLERQADDYLMDAEDRYHSSDDTMHDSNIDSFYRTARGQNTPMFNAFDDAASSFEYAHLRTLGALCRERDALAAKEDDARRQRDSKFPANIMEYRSITNKSIQLRIARFLMADSARKERMQTDFNWVWRQVMNLVGEYEKNKDFQAEIQELARDAEARDPRRKPSNVGVSF</sequence>
<organism evidence="2 3">
    <name type="scientific">Laetiporus sulphureus 93-53</name>
    <dbReference type="NCBI Taxonomy" id="1314785"/>
    <lineage>
        <taxon>Eukaryota</taxon>
        <taxon>Fungi</taxon>
        <taxon>Dikarya</taxon>
        <taxon>Basidiomycota</taxon>
        <taxon>Agaricomycotina</taxon>
        <taxon>Agaricomycetes</taxon>
        <taxon>Polyporales</taxon>
        <taxon>Laetiporus</taxon>
    </lineage>
</organism>
<evidence type="ECO:0000313" key="3">
    <source>
        <dbReference type="Proteomes" id="UP000076871"/>
    </source>
</evidence>
<proteinExistence type="predicted"/>
<dbReference type="STRING" id="1314785.A0A165EQA5"/>
<dbReference type="Proteomes" id="UP000076871">
    <property type="component" value="Unassembled WGS sequence"/>
</dbReference>
<dbReference type="EMBL" id="KV427619">
    <property type="protein sequence ID" value="KZT07541.1"/>
    <property type="molecule type" value="Genomic_DNA"/>
</dbReference>
<evidence type="ECO:0000313" key="2">
    <source>
        <dbReference type="EMBL" id="KZT07541.1"/>
    </source>
</evidence>
<protein>
    <submittedName>
        <fullName evidence="2">Uncharacterized protein</fullName>
    </submittedName>
</protein>
<accession>A0A165EQA5</accession>
<reference evidence="2 3" key="1">
    <citation type="journal article" date="2016" name="Mol. Biol. Evol.">
        <title>Comparative Genomics of Early-Diverging Mushroom-Forming Fungi Provides Insights into the Origins of Lignocellulose Decay Capabilities.</title>
        <authorList>
            <person name="Nagy L.G."/>
            <person name="Riley R."/>
            <person name="Tritt A."/>
            <person name="Adam C."/>
            <person name="Daum C."/>
            <person name="Floudas D."/>
            <person name="Sun H."/>
            <person name="Yadav J.S."/>
            <person name="Pangilinan J."/>
            <person name="Larsson K.H."/>
            <person name="Matsuura K."/>
            <person name="Barry K."/>
            <person name="Labutti K."/>
            <person name="Kuo R."/>
            <person name="Ohm R.A."/>
            <person name="Bhattacharya S.S."/>
            <person name="Shirouzu T."/>
            <person name="Yoshinaga Y."/>
            <person name="Martin F.M."/>
            <person name="Grigoriev I.V."/>
            <person name="Hibbett D.S."/>
        </authorList>
    </citation>
    <scope>NUCLEOTIDE SEQUENCE [LARGE SCALE GENOMIC DNA]</scope>
    <source>
        <strain evidence="2 3">93-53</strain>
    </source>
</reference>
<evidence type="ECO:0000256" key="1">
    <source>
        <dbReference type="SAM" id="MobiDB-lite"/>
    </source>
</evidence>
<keyword evidence="3" id="KW-1185">Reference proteome</keyword>
<dbReference type="InParanoid" id="A0A165EQA5"/>
<dbReference type="OrthoDB" id="3058840at2759"/>
<dbReference type="GeneID" id="63825763"/>